<evidence type="ECO:0000313" key="4">
    <source>
        <dbReference type="EMBL" id="HHJ64546.1"/>
    </source>
</evidence>
<keyword evidence="2 4" id="KW-0413">Isomerase</keyword>
<dbReference type="Pfam" id="PF01008">
    <property type="entry name" value="IF-2B"/>
    <property type="match status" value="1"/>
</dbReference>
<name>A0A7C5L7T7_AQUAO</name>
<feature type="non-terminal residue" evidence="4">
    <location>
        <position position="1"/>
    </location>
</feature>
<dbReference type="PANTHER" id="PTHR43475">
    <property type="entry name" value="METHYLTHIORIBOSE-1-PHOSPHATE ISOMERASE"/>
    <property type="match status" value="1"/>
</dbReference>
<comment type="caution">
    <text evidence="4">The sequence shown here is derived from an EMBL/GenBank/DDBJ whole genome shotgun (WGS) entry which is preliminary data.</text>
</comment>
<dbReference type="EMBL" id="DRNB01000235">
    <property type="protein sequence ID" value="HHJ64546.1"/>
    <property type="molecule type" value="Genomic_DNA"/>
</dbReference>
<evidence type="ECO:0000256" key="3">
    <source>
        <dbReference type="ARBA" id="ARBA00066897"/>
    </source>
</evidence>
<dbReference type="NCBIfam" id="TIGR00512">
    <property type="entry name" value="salvage_mtnA"/>
    <property type="match status" value="1"/>
</dbReference>
<organism evidence="4">
    <name type="scientific">Aquifex aeolicus</name>
    <dbReference type="NCBI Taxonomy" id="63363"/>
    <lineage>
        <taxon>Bacteria</taxon>
        <taxon>Pseudomonadati</taxon>
        <taxon>Aquificota</taxon>
        <taxon>Aquificia</taxon>
        <taxon>Aquificales</taxon>
        <taxon>Aquificaceae</taxon>
        <taxon>Aquifex</taxon>
    </lineage>
</organism>
<dbReference type="InterPro" id="IPR042529">
    <property type="entry name" value="IF_2B-like_C"/>
</dbReference>
<gene>
    <name evidence="4" type="primary">mtnA</name>
    <name evidence="4" type="ORF">ENJ61_06525</name>
</gene>
<dbReference type="Gene3D" id="1.20.120.420">
    <property type="entry name" value="translation initiation factor eif-2b, domain 1"/>
    <property type="match status" value="1"/>
</dbReference>
<dbReference type="InterPro" id="IPR027363">
    <property type="entry name" value="M1Pi_N"/>
</dbReference>
<dbReference type="NCBIfam" id="NF004326">
    <property type="entry name" value="PRK05720.1"/>
    <property type="match status" value="1"/>
</dbReference>
<dbReference type="EC" id="5.3.1.23" evidence="3"/>
<dbReference type="Proteomes" id="UP000885792">
    <property type="component" value="Unassembled WGS sequence"/>
</dbReference>
<dbReference type="PANTHER" id="PTHR43475:SF1">
    <property type="entry name" value="METHYLTHIORIBOSE-1-PHOSPHATE ISOMERASE"/>
    <property type="match status" value="1"/>
</dbReference>
<dbReference type="InterPro" id="IPR037171">
    <property type="entry name" value="NagB/RpiA_transferase-like"/>
</dbReference>
<dbReference type="Gene3D" id="3.40.50.10470">
    <property type="entry name" value="Translation initiation factor eif-2b, domain 2"/>
    <property type="match status" value="1"/>
</dbReference>
<dbReference type="InterPro" id="IPR011559">
    <property type="entry name" value="Initiation_fac_2B_a/b/d"/>
</dbReference>
<sequence length="260" mass="28599">VRKILADTRPTAYNLFWALNRMIDTLRRGGDVEEEARILEEEDYRANRRMGDLGSTLVPDRARILTHCNTGALATAGWGTALGVIRSAHRQGKEVEVWVDETRPYLQGSRLTAWELLKENIPHRIITDSTAGFLMKQGFVDLILVGADRITARGDVANKIGTYTLSVLAKEHGIPFYVVAPSSTFDLSVEKGEEIPLEVRPEEELKECAGSRIAPEGSPAHHLAFDVTPADNITALITEKGVIKPVNADNIRRCLSSASG</sequence>
<dbReference type="InterPro" id="IPR000649">
    <property type="entry name" value="IF-2B-related"/>
</dbReference>
<accession>A0A7C5L7T7</accession>
<dbReference type="GO" id="GO:0019509">
    <property type="term" value="P:L-methionine salvage from methylthioadenosine"/>
    <property type="evidence" value="ECO:0007669"/>
    <property type="project" value="TreeGrafter"/>
</dbReference>
<protein>
    <recommendedName>
        <fullName evidence="3">S-methyl-5-thioribose-1-phosphate isomerase</fullName>
        <ecNumber evidence="3">5.3.1.23</ecNumber>
    </recommendedName>
</protein>
<reference evidence="4" key="1">
    <citation type="journal article" date="2020" name="mSystems">
        <title>Genome- and Community-Level Interaction Insights into Carbon Utilization and Element Cycling Functions of Hydrothermarchaeota in Hydrothermal Sediment.</title>
        <authorList>
            <person name="Zhou Z."/>
            <person name="Liu Y."/>
            <person name="Xu W."/>
            <person name="Pan J."/>
            <person name="Luo Z.H."/>
            <person name="Li M."/>
        </authorList>
    </citation>
    <scope>NUCLEOTIDE SEQUENCE [LARGE SCALE GENOMIC DNA]</scope>
    <source>
        <strain evidence="4">HyVt-501</strain>
    </source>
</reference>
<dbReference type="InterPro" id="IPR005251">
    <property type="entry name" value="IF-M1Pi"/>
</dbReference>
<comment type="similarity">
    <text evidence="1">Belongs to the eIF-2B alpha/beta/delta subunits family. MtnA subfamily.</text>
</comment>
<proteinExistence type="inferred from homology"/>
<dbReference type="NCBIfam" id="TIGR00524">
    <property type="entry name" value="eIF-2B_rel"/>
    <property type="match status" value="1"/>
</dbReference>
<evidence type="ECO:0000256" key="1">
    <source>
        <dbReference type="ARBA" id="ARBA00009117"/>
    </source>
</evidence>
<dbReference type="GO" id="GO:0046523">
    <property type="term" value="F:S-methyl-5-thioribose-1-phosphate isomerase activity"/>
    <property type="evidence" value="ECO:0007669"/>
    <property type="project" value="UniProtKB-EC"/>
</dbReference>
<dbReference type="AlphaFoldDB" id="A0A7C5L7T7"/>
<dbReference type="SUPFAM" id="SSF100950">
    <property type="entry name" value="NagB/RpiA/CoA transferase-like"/>
    <property type="match status" value="1"/>
</dbReference>
<evidence type="ECO:0000256" key="2">
    <source>
        <dbReference type="ARBA" id="ARBA00023235"/>
    </source>
</evidence>
<dbReference type="FunFam" id="3.40.50.10470:FF:000006">
    <property type="entry name" value="Methylthioribose-1-phosphate isomerase"/>
    <property type="match status" value="1"/>
</dbReference>